<dbReference type="Pfam" id="PF00082">
    <property type="entry name" value="Peptidase_S8"/>
    <property type="match status" value="1"/>
</dbReference>
<dbReference type="GO" id="GO:0006508">
    <property type="term" value="P:proteolysis"/>
    <property type="evidence" value="ECO:0007669"/>
    <property type="project" value="UniProtKB-KW"/>
</dbReference>
<evidence type="ECO:0000256" key="2">
    <source>
        <dbReference type="ARBA" id="ARBA00022670"/>
    </source>
</evidence>
<dbReference type="EMBL" id="FNAS01000013">
    <property type="protein sequence ID" value="SDE56697.1"/>
    <property type="molecule type" value="Genomic_DNA"/>
</dbReference>
<comment type="similarity">
    <text evidence="1">Belongs to the peptidase S8 family.</text>
</comment>
<dbReference type="PROSITE" id="PS00138">
    <property type="entry name" value="SUBTILASE_SER"/>
    <property type="match status" value="1"/>
</dbReference>
<dbReference type="InterPro" id="IPR051048">
    <property type="entry name" value="Peptidase_S8/S53_subtilisin"/>
</dbReference>
<keyword evidence="3 6" id="KW-0732">Signal</keyword>
<evidence type="ECO:0000313" key="8">
    <source>
        <dbReference type="EMBL" id="SDE56697.1"/>
    </source>
</evidence>
<keyword evidence="2" id="KW-0645">Protease</keyword>
<dbReference type="PANTHER" id="PTHR43399:SF4">
    <property type="entry name" value="CELL WALL-ASSOCIATED PROTEASE"/>
    <property type="match status" value="1"/>
</dbReference>
<dbReference type="Gene3D" id="2.60.120.380">
    <property type="match status" value="1"/>
</dbReference>
<sequence>MKKIVLFSFLAFSIWGMAQNTNAELKVKLEKSKQKKLSEYNLYVKKRKSNQELDLDAKSRAEEMSKLKKKRKSLAFFAFGRPYYYIPMDTVQNRNVNADLIQEGKIKGLAQAFNGEGIHVGVFDGGRVYAEHEDFGDASRITNKEKDEQPYSSHSTGVTDMMGGIGHTLQDGQGGIYNTKGVLPKATFESYYFDDSVLKGQTEELTLIQKIQQSKNYLSNHSYGINGQWEYDSDLDKYIWYGYYSPTSKKAYNFDGSYFDEDQNYDDIVYTNPEMVIVKAAGNSYGDGPNGSAEDAYYYDDNGNKKKFKKSDVVPSNNCSKGYDCISPGSLAKNIIVVGATEKILKNDARFKTASDVKKAGYSSAGPRDDGAVKPDIAGVGSDIIYASYDSGKKKGSWSIGDGTSFATPQVTAVIGLWMEISKKLFNKQLLNAAAAKTLLIHSAHDVGNVGPDSWSGWGFADAAEGAKILVGKSNNTAIFENKTLKDGNTDEIEVETDGKQPLKVTVSWIDPSYKGYGDTWGEIYNNRKSCLVNDLDVRVIDEEDNTVYYPWKLDADHPLTVATKGDNTVDNVEQILIDAPKAGKYKIKITNKKHLLDNDGKTTDTQNYSIAVTGYTKSNLGINELNADQGIEIYPSLAVDFITFTHPEDIAKIFIYDTSGNIVYSSSAILDGKINVSAFLPGLYVVDIFMPHGKVVKKFIKK</sequence>
<evidence type="ECO:0000313" key="9">
    <source>
        <dbReference type="Proteomes" id="UP000198517"/>
    </source>
</evidence>
<dbReference type="InterPro" id="IPR008979">
    <property type="entry name" value="Galactose-bd-like_sf"/>
</dbReference>
<gene>
    <name evidence="8" type="ORF">SAMN05421544_11341</name>
</gene>
<evidence type="ECO:0000256" key="4">
    <source>
        <dbReference type="ARBA" id="ARBA00022801"/>
    </source>
</evidence>
<keyword evidence="4" id="KW-0378">Hydrolase</keyword>
<evidence type="ECO:0000256" key="5">
    <source>
        <dbReference type="ARBA" id="ARBA00022825"/>
    </source>
</evidence>
<feature type="domain" description="Peptidase S8/S53" evidence="7">
    <location>
        <begin position="117"/>
        <end position="459"/>
    </location>
</feature>
<accession>A0A1G7DZ24</accession>
<dbReference type="PANTHER" id="PTHR43399">
    <property type="entry name" value="SUBTILISIN-RELATED"/>
    <property type="match status" value="1"/>
</dbReference>
<dbReference type="SUPFAM" id="SSF49785">
    <property type="entry name" value="Galactose-binding domain-like"/>
    <property type="match status" value="1"/>
</dbReference>
<dbReference type="Gene3D" id="3.40.50.200">
    <property type="entry name" value="Peptidase S8/S53 domain"/>
    <property type="match status" value="1"/>
</dbReference>
<evidence type="ECO:0000256" key="6">
    <source>
        <dbReference type="SAM" id="SignalP"/>
    </source>
</evidence>
<keyword evidence="9" id="KW-1185">Reference proteome</keyword>
<name>A0A1G7DZ24_9FLAO</name>
<proteinExistence type="inferred from homology"/>
<organism evidence="8 9">
    <name type="scientific">Riemerella columbipharyngis</name>
    <dbReference type="NCBI Taxonomy" id="1071918"/>
    <lineage>
        <taxon>Bacteria</taxon>
        <taxon>Pseudomonadati</taxon>
        <taxon>Bacteroidota</taxon>
        <taxon>Flavobacteriia</taxon>
        <taxon>Flavobacteriales</taxon>
        <taxon>Weeksellaceae</taxon>
        <taxon>Riemerella</taxon>
    </lineage>
</organism>
<dbReference type="GO" id="GO:0004252">
    <property type="term" value="F:serine-type endopeptidase activity"/>
    <property type="evidence" value="ECO:0007669"/>
    <property type="project" value="InterPro"/>
</dbReference>
<dbReference type="STRING" id="1071918.SAMN05421544_11341"/>
<dbReference type="InterPro" id="IPR023828">
    <property type="entry name" value="Peptidase_S8_Ser-AS"/>
</dbReference>
<dbReference type="NCBIfam" id="TIGR04183">
    <property type="entry name" value="Por_Secre_tail"/>
    <property type="match status" value="1"/>
</dbReference>
<dbReference type="OrthoDB" id="9792152at2"/>
<evidence type="ECO:0000259" key="7">
    <source>
        <dbReference type="Pfam" id="PF00082"/>
    </source>
</evidence>
<dbReference type="SUPFAM" id="SSF52743">
    <property type="entry name" value="Subtilisin-like"/>
    <property type="match status" value="1"/>
</dbReference>
<feature type="chain" id="PRO_5011649208" evidence="6">
    <location>
        <begin position="19"/>
        <end position="703"/>
    </location>
</feature>
<evidence type="ECO:0000256" key="3">
    <source>
        <dbReference type="ARBA" id="ARBA00022729"/>
    </source>
</evidence>
<dbReference type="InterPro" id="IPR026444">
    <property type="entry name" value="Secre_tail"/>
</dbReference>
<dbReference type="InterPro" id="IPR000209">
    <property type="entry name" value="Peptidase_S8/S53_dom"/>
</dbReference>
<protein>
    <submittedName>
        <fullName evidence="8">Por secretion system C-terminal sorting domain-containing protein</fullName>
    </submittedName>
</protein>
<feature type="signal peptide" evidence="6">
    <location>
        <begin position="1"/>
        <end position="18"/>
    </location>
</feature>
<dbReference type="InterPro" id="IPR036852">
    <property type="entry name" value="Peptidase_S8/S53_dom_sf"/>
</dbReference>
<evidence type="ECO:0000256" key="1">
    <source>
        <dbReference type="ARBA" id="ARBA00011073"/>
    </source>
</evidence>
<dbReference type="AlphaFoldDB" id="A0A1G7DZ24"/>
<dbReference type="Proteomes" id="UP000198517">
    <property type="component" value="Unassembled WGS sequence"/>
</dbReference>
<reference evidence="8 9" key="1">
    <citation type="submission" date="2016-10" db="EMBL/GenBank/DDBJ databases">
        <authorList>
            <person name="de Groot N.N."/>
        </authorList>
    </citation>
    <scope>NUCLEOTIDE SEQUENCE [LARGE SCALE GENOMIC DNA]</scope>
    <source>
        <strain evidence="8 9">DSM 24015</strain>
    </source>
</reference>
<keyword evidence="5" id="KW-0720">Serine protease</keyword>
<dbReference type="RefSeq" id="WP_092737150.1">
    <property type="nucleotide sequence ID" value="NZ_FNAS01000013.1"/>
</dbReference>